<dbReference type="InterPro" id="IPR027417">
    <property type="entry name" value="P-loop_NTPase"/>
</dbReference>
<proteinExistence type="inferred from homology"/>
<evidence type="ECO:0000256" key="2">
    <source>
        <dbReference type="ARBA" id="ARBA00022741"/>
    </source>
</evidence>
<dbReference type="SMART" id="SM00382">
    <property type="entry name" value="AAA"/>
    <property type="match status" value="2"/>
</dbReference>
<comment type="similarity">
    <text evidence="1">Belongs to the AAA ATPase family.</text>
</comment>
<keyword evidence="3" id="KW-0067">ATP-binding</keyword>
<comment type="caution">
    <text evidence="5">The sequence shown here is derived from an EMBL/GenBank/DDBJ whole genome shotgun (WGS) entry which is preliminary data.</text>
</comment>
<dbReference type="InterPro" id="IPR003593">
    <property type="entry name" value="AAA+_ATPase"/>
</dbReference>
<dbReference type="InterPro" id="IPR050221">
    <property type="entry name" value="26S_Proteasome_ATPase"/>
</dbReference>
<dbReference type="AlphaFoldDB" id="A0A423PPV8"/>
<keyword evidence="2" id="KW-0547">Nucleotide-binding</keyword>
<dbReference type="Proteomes" id="UP000285310">
    <property type="component" value="Unassembled WGS sequence"/>
</dbReference>
<gene>
    <name evidence="5" type="ORF">SAJA_09160</name>
</gene>
<evidence type="ECO:0000256" key="1">
    <source>
        <dbReference type="ARBA" id="ARBA00006914"/>
    </source>
</evidence>
<dbReference type="SUPFAM" id="SSF52540">
    <property type="entry name" value="P-loop containing nucleoside triphosphate hydrolases"/>
    <property type="match status" value="2"/>
</dbReference>
<dbReference type="GO" id="GO:0005524">
    <property type="term" value="F:ATP binding"/>
    <property type="evidence" value="ECO:0007669"/>
    <property type="project" value="UniProtKB-KW"/>
</dbReference>
<name>A0A423PPV8_9GAMM</name>
<feature type="domain" description="AAA+ ATPase" evidence="4">
    <location>
        <begin position="493"/>
        <end position="622"/>
    </location>
</feature>
<evidence type="ECO:0000256" key="3">
    <source>
        <dbReference type="ARBA" id="ARBA00022840"/>
    </source>
</evidence>
<dbReference type="Pfam" id="PF00004">
    <property type="entry name" value="AAA"/>
    <property type="match status" value="2"/>
</dbReference>
<accession>A0A423PPV8</accession>
<dbReference type="CDD" id="cd19481">
    <property type="entry name" value="RecA-like_protease"/>
    <property type="match status" value="1"/>
</dbReference>
<organism evidence="5 6">
    <name type="scientific">Salinisphaera japonica YTM-1</name>
    <dbReference type="NCBI Taxonomy" id="1209778"/>
    <lineage>
        <taxon>Bacteria</taxon>
        <taxon>Pseudomonadati</taxon>
        <taxon>Pseudomonadota</taxon>
        <taxon>Gammaproteobacteria</taxon>
        <taxon>Salinisphaerales</taxon>
        <taxon>Salinisphaeraceae</taxon>
        <taxon>Salinisphaera</taxon>
    </lineage>
</organism>
<dbReference type="GO" id="GO:0016887">
    <property type="term" value="F:ATP hydrolysis activity"/>
    <property type="evidence" value="ECO:0007669"/>
    <property type="project" value="InterPro"/>
</dbReference>
<dbReference type="PANTHER" id="PTHR23073">
    <property type="entry name" value="26S PROTEASOME REGULATORY SUBUNIT"/>
    <property type="match status" value="1"/>
</dbReference>
<evidence type="ECO:0000313" key="5">
    <source>
        <dbReference type="EMBL" id="ROO27588.1"/>
    </source>
</evidence>
<keyword evidence="6" id="KW-1185">Reference proteome</keyword>
<evidence type="ECO:0000259" key="4">
    <source>
        <dbReference type="SMART" id="SM00382"/>
    </source>
</evidence>
<evidence type="ECO:0000313" key="6">
    <source>
        <dbReference type="Proteomes" id="UP000285310"/>
    </source>
</evidence>
<dbReference type="EMBL" id="AYKG01000025">
    <property type="protein sequence ID" value="ROO27588.1"/>
    <property type="molecule type" value="Genomic_DNA"/>
</dbReference>
<protein>
    <recommendedName>
        <fullName evidence="4">AAA+ ATPase domain-containing protein</fullName>
    </recommendedName>
</protein>
<reference evidence="5 6" key="1">
    <citation type="submission" date="2013-10" db="EMBL/GenBank/DDBJ databases">
        <title>Salinisphaera japonica YTM-1 Genome Sequencing.</title>
        <authorList>
            <person name="Lai Q."/>
            <person name="Li C."/>
            <person name="Shao Z."/>
        </authorList>
    </citation>
    <scope>NUCLEOTIDE SEQUENCE [LARGE SCALE GENOMIC DNA]</scope>
    <source>
        <strain evidence="5 6">YTM-1</strain>
    </source>
</reference>
<dbReference type="Gene3D" id="3.40.50.300">
    <property type="entry name" value="P-loop containing nucleotide triphosphate hydrolases"/>
    <property type="match status" value="2"/>
</dbReference>
<dbReference type="InParanoid" id="A0A423PPV8"/>
<feature type="domain" description="AAA+ ATPase" evidence="4">
    <location>
        <begin position="257"/>
        <end position="388"/>
    </location>
</feature>
<dbReference type="InterPro" id="IPR003959">
    <property type="entry name" value="ATPase_AAA_core"/>
</dbReference>
<sequence>MLSLQRNQALAVRLLDTTAALGQLPYRRVLDDDEPVAMLLGTARHGALVDALTGDMSPDDRHAFRQGGVALAGWQRRVFRNALGDFAASQRLGEPIPHDALSANLAELGRLLSLTPPALDLLDIGIRSGSDEMLLKIRSPFIQHGLEKSALDFQHLLERLLGCDLSEVQALIYPRGQLVYSGLINPRDDPKELDDLNLSMDLASALLTPRFDFERVFAPFFNKAPSSRLTLHDYDWLGGVIDLARRLLAGTGCAGIRPPQLLLHGMTGTGKSELARVLAAAVGADAFAIADGNLKGEPYERADRLRAAKIAHSALADHARALLVFDEAEAVLTPAPSLTEPEKRQKGWLNEFLERARLPCIWIANGIGSVDAAYLRRFDLVIDVTVPPCTARRRIAADALGPFSLCDTFLDRVAEQPSITPAELARTRDALYALGDQAQPAEDAALVLANGSRGVARQALDPRPGYRLPAFDIDCINCELDLSQLLDSLRRLDEARLCFHGPPGTGKTALARHIAYRLDRELVTVQASDWLSPWVGQTEQRIRQSFNEAARQRRVLLIDEADTFLRDRQLGTQSWETSHVNELLKCLEDARSIVIFATNAFETLDPAALRRFDVKTALKPMRADQRRRMLRVVLSGNKCDTNLSKRAAARIDGLQEVTGGDYAAALRHVWITGGELNRDTLIDALAREVDARALNHRHSHIGFIG</sequence>